<dbReference type="InterPro" id="IPR039422">
    <property type="entry name" value="MarR/SlyA-like"/>
</dbReference>
<evidence type="ECO:0000313" key="2">
    <source>
        <dbReference type="EMBL" id="GLJ75259.1"/>
    </source>
</evidence>
<dbReference type="PANTHER" id="PTHR33164">
    <property type="entry name" value="TRANSCRIPTIONAL REGULATOR, MARR FAMILY"/>
    <property type="match status" value="1"/>
</dbReference>
<organism evidence="2 3">
    <name type="scientific">Leifsonia poae</name>
    <dbReference type="NCBI Taxonomy" id="110933"/>
    <lineage>
        <taxon>Bacteria</taxon>
        <taxon>Bacillati</taxon>
        <taxon>Actinomycetota</taxon>
        <taxon>Actinomycetes</taxon>
        <taxon>Micrococcales</taxon>
        <taxon>Microbacteriaceae</taxon>
        <taxon>Leifsonia</taxon>
    </lineage>
</organism>
<comment type="caution">
    <text evidence="2">The sequence shown here is derived from an EMBL/GenBank/DDBJ whole genome shotgun (WGS) entry which is preliminary data.</text>
</comment>
<dbReference type="GO" id="GO:0003700">
    <property type="term" value="F:DNA-binding transcription factor activity"/>
    <property type="evidence" value="ECO:0007669"/>
    <property type="project" value="InterPro"/>
</dbReference>
<dbReference type="SMART" id="SM00347">
    <property type="entry name" value="HTH_MARR"/>
    <property type="match status" value="1"/>
</dbReference>
<dbReference type="RefSeq" id="WP_271175947.1">
    <property type="nucleotide sequence ID" value="NZ_BAAAJO010000001.1"/>
</dbReference>
<gene>
    <name evidence="2" type="primary">marR</name>
    <name evidence="2" type="ORF">GCM10017584_08330</name>
</gene>
<feature type="domain" description="HTH marR-type" evidence="1">
    <location>
        <begin position="15"/>
        <end position="146"/>
    </location>
</feature>
<dbReference type="Proteomes" id="UP001142372">
    <property type="component" value="Unassembled WGS sequence"/>
</dbReference>
<dbReference type="InterPro" id="IPR036390">
    <property type="entry name" value="WH_DNA-bd_sf"/>
</dbReference>
<proteinExistence type="predicted"/>
<dbReference type="InterPro" id="IPR036388">
    <property type="entry name" value="WH-like_DNA-bd_sf"/>
</dbReference>
<dbReference type="PANTHER" id="PTHR33164:SF43">
    <property type="entry name" value="HTH-TYPE TRANSCRIPTIONAL REPRESSOR YETL"/>
    <property type="match status" value="1"/>
</dbReference>
<dbReference type="Pfam" id="PF12802">
    <property type="entry name" value="MarR_2"/>
    <property type="match status" value="1"/>
</dbReference>
<reference evidence="2" key="2">
    <citation type="submission" date="2023-01" db="EMBL/GenBank/DDBJ databases">
        <authorList>
            <person name="Sun Q."/>
            <person name="Evtushenko L."/>
        </authorList>
    </citation>
    <scope>NUCLEOTIDE SEQUENCE</scope>
    <source>
        <strain evidence="2">VKM Ac-1401</strain>
    </source>
</reference>
<dbReference type="SUPFAM" id="SSF46785">
    <property type="entry name" value="Winged helix' DNA-binding domain"/>
    <property type="match status" value="1"/>
</dbReference>
<reference evidence="2" key="1">
    <citation type="journal article" date="2014" name="Int. J. Syst. Evol. Microbiol.">
        <title>Complete genome sequence of Corynebacterium casei LMG S-19264T (=DSM 44701T), isolated from a smear-ripened cheese.</title>
        <authorList>
            <consortium name="US DOE Joint Genome Institute (JGI-PGF)"/>
            <person name="Walter F."/>
            <person name="Albersmeier A."/>
            <person name="Kalinowski J."/>
            <person name="Ruckert C."/>
        </authorList>
    </citation>
    <scope>NUCLEOTIDE SEQUENCE</scope>
    <source>
        <strain evidence="2">VKM Ac-1401</strain>
    </source>
</reference>
<sequence>MTNTQPIDDLRTEERNGLVDALARSAFETVAVLSRISAEYDLSLTQLRVLAILRDRRLRMAGLADYLGLEKSTMTGLVDRAEKRGLVERAPSETDRRAVEVYLSAAGLALADEVEVRVAAALSPVTDALTPTERRRLRALLEKTLTTPPH</sequence>
<protein>
    <submittedName>
        <fullName evidence="2">MarR family transcriptional regulator</fullName>
    </submittedName>
</protein>
<accession>A0A9W6H7B8</accession>
<dbReference type="GO" id="GO:0006950">
    <property type="term" value="P:response to stress"/>
    <property type="evidence" value="ECO:0007669"/>
    <property type="project" value="TreeGrafter"/>
</dbReference>
<dbReference type="EMBL" id="BSEN01000003">
    <property type="protein sequence ID" value="GLJ75259.1"/>
    <property type="molecule type" value="Genomic_DNA"/>
</dbReference>
<dbReference type="Gene3D" id="1.10.10.10">
    <property type="entry name" value="Winged helix-like DNA-binding domain superfamily/Winged helix DNA-binding domain"/>
    <property type="match status" value="1"/>
</dbReference>
<dbReference type="AlphaFoldDB" id="A0A9W6H7B8"/>
<evidence type="ECO:0000313" key="3">
    <source>
        <dbReference type="Proteomes" id="UP001142372"/>
    </source>
</evidence>
<dbReference type="PRINTS" id="PR00598">
    <property type="entry name" value="HTHMARR"/>
</dbReference>
<evidence type="ECO:0000259" key="1">
    <source>
        <dbReference type="PROSITE" id="PS50995"/>
    </source>
</evidence>
<dbReference type="PROSITE" id="PS50995">
    <property type="entry name" value="HTH_MARR_2"/>
    <property type="match status" value="1"/>
</dbReference>
<dbReference type="InterPro" id="IPR000835">
    <property type="entry name" value="HTH_MarR-typ"/>
</dbReference>
<keyword evidence="3" id="KW-1185">Reference proteome</keyword>
<name>A0A9W6H7B8_9MICO</name>